<dbReference type="Proteomes" id="UP000265520">
    <property type="component" value="Unassembled WGS sequence"/>
</dbReference>
<dbReference type="EMBL" id="LXQA011169829">
    <property type="protein sequence ID" value="MCI87586.1"/>
    <property type="molecule type" value="Genomic_DNA"/>
</dbReference>
<accession>A0A392VGR3</accession>
<proteinExistence type="predicted"/>
<reference evidence="1 2" key="1">
    <citation type="journal article" date="2018" name="Front. Plant Sci.">
        <title>Red Clover (Trifolium pratense) and Zigzag Clover (T. medium) - A Picture of Genomic Similarities and Differences.</title>
        <authorList>
            <person name="Dluhosova J."/>
            <person name="Istvanek J."/>
            <person name="Nedelnik J."/>
            <person name="Repkova J."/>
        </authorList>
    </citation>
    <scope>NUCLEOTIDE SEQUENCE [LARGE SCALE GENOMIC DNA]</scope>
    <source>
        <strain evidence="2">cv. 10/8</strain>
        <tissue evidence="1">Leaf</tissue>
    </source>
</reference>
<name>A0A392VGR3_9FABA</name>
<organism evidence="1 2">
    <name type="scientific">Trifolium medium</name>
    <dbReference type="NCBI Taxonomy" id="97028"/>
    <lineage>
        <taxon>Eukaryota</taxon>
        <taxon>Viridiplantae</taxon>
        <taxon>Streptophyta</taxon>
        <taxon>Embryophyta</taxon>
        <taxon>Tracheophyta</taxon>
        <taxon>Spermatophyta</taxon>
        <taxon>Magnoliopsida</taxon>
        <taxon>eudicotyledons</taxon>
        <taxon>Gunneridae</taxon>
        <taxon>Pentapetalae</taxon>
        <taxon>rosids</taxon>
        <taxon>fabids</taxon>
        <taxon>Fabales</taxon>
        <taxon>Fabaceae</taxon>
        <taxon>Papilionoideae</taxon>
        <taxon>50 kb inversion clade</taxon>
        <taxon>NPAAA clade</taxon>
        <taxon>Hologalegina</taxon>
        <taxon>IRL clade</taxon>
        <taxon>Trifolieae</taxon>
        <taxon>Trifolium</taxon>
    </lineage>
</organism>
<sequence>MRRAVEIDLFKGISIRREGPIISHLQYPDDTLCIGEATVDNLWTLKAILR</sequence>
<comment type="caution">
    <text evidence="1">The sequence shown here is derived from an EMBL/GenBank/DDBJ whole genome shotgun (WGS) entry which is preliminary data.</text>
</comment>
<evidence type="ECO:0000313" key="1">
    <source>
        <dbReference type="EMBL" id="MCI87586.1"/>
    </source>
</evidence>
<evidence type="ECO:0000313" key="2">
    <source>
        <dbReference type="Proteomes" id="UP000265520"/>
    </source>
</evidence>
<keyword evidence="2" id="KW-1185">Reference proteome</keyword>
<dbReference type="AlphaFoldDB" id="A0A392VGR3"/>
<feature type="non-terminal residue" evidence="1">
    <location>
        <position position="50"/>
    </location>
</feature>
<protein>
    <submittedName>
        <fullName evidence="1">Uncharacterized protein</fullName>
    </submittedName>
</protein>